<reference evidence="4" key="4">
    <citation type="journal article" date="2008" name="Nucleic Acids Res.">
        <title>The rice annotation project database (RAP-DB): 2008 update.</title>
        <authorList>
            <consortium name="The rice annotation project (RAP)"/>
        </authorList>
    </citation>
    <scope>GENOME REANNOTATION</scope>
    <source>
        <strain evidence="4">cv. Nipponbare</strain>
    </source>
</reference>
<dbReference type="AlphaFoldDB" id="Q7XK06"/>
<feature type="compositionally biased region" description="Basic and acidic residues" evidence="1">
    <location>
        <begin position="97"/>
        <end position="106"/>
    </location>
</feature>
<evidence type="ECO:0000313" key="3">
    <source>
        <dbReference type="EMBL" id="EAZ30367.1"/>
    </source>
</evidence>
<dbReference type="EMBL" id="CM000141">
    <property type="protein sequence ID" value="EAZ30367.1"/>
    <property type="molecule type" value="Genomic_DNA"/>
</dbReference>
<evidence type="ECO:0000313" key="4">
    <source>
        <dbReference type="Proteomes" id="UP000000763"/>
    </source>
</evidence>
<evidence type="ECO:0000313" key="2">
    <source>
        <dbReference type="EMBL" id="CAE05911.1"/>
    </source>
</evidence>
<accession>Q7XK06</accession>
<protein>
    <submittedName>
        <fullName evidence="2">OSJNBa0034E24.5 protein</fullName>
    </submittedName>
</protein>
<name>Q7XK06_ORYSJ</name>
<proteinExistence type="predicted"/>
<reference evidence="4" key="2">
    <citation type="journal article" date="2005" name="Nature">
        <title>The map-based sequence of the rice genome.</title>
        <authorList>
            <consortium name="International rice genome sequencing project (IRGSP)"/>
            <person name="Matsumoto T."/>
            <person name="Wu J."/>
            <person name="Kanamori H."/>
            <person name="Katayose Y."/>
            <person name="Fujisawa M."/>
            <person name="Namiki N."/>
            <person name="Mizuno H."/>
            <person name="Yamamoto K."/>
            <person name="Antonio B.A."/>
            <person name="Baba T."/>
            <person name="Sakata K."/>
            <person name="Nagamura Y."/>
            <person name="Aoki H."/>
            <person name="Arikawa K."/>
            <person name="Arita K."/>
            <person name="Bito T."/>
            <person name="Chiden Y."/>
            <person name="Fujitsuka N."/>
            <person name="Fukunaka R."/>
            <person name="Hamada M."/>
            <person name="Harada C."/>
            <person name="Hayashi A."/>
            <person name="Hijishita S."/>
            <person name="Honda M."/>
            <person name="Hosokawa S."/>
            <person name="Ichikawa Y."/>
            <person name="Idonuma A."/>
            <person name="Iijima M."/>
            <person name="Ikeda M."/>
            <person name="Ikeno M."/>
            <person name="Ito K."/>
            <person name="Ito S."/>
            <person name="Ito T."/>
            <person name="Ito Y."/>
            <person name="Ito Y."/>
            <person name="Iwabuchi A."/>
            <person name="Kamiya K."/>
            <person name="Karasawa W."/>
            <person name="Kurita K."/>
            <person name="Katagiri S."/>
            <person name="Kikuta A."/>
            <person name="Kobayashi H."/>
            <person name="Kobayashi N."/>
            <person name="Machita K."/>
            <person name="Maehara T."/>
            <person name="Masukawa M."/>
            <person name="Mizubayashi T."/>
            <person name="Mukai Y."/>
            <person name="Nagasaki H."/>
            <person name="Nagata Y."/>
            <person name="Naito S."/>
            <person name="Nakashima M."/>
            <person name="Nakama Y."/>
            <person name="Nakamichi Y."/>
            <person name="Nakamura M."/>
            <person name="Meguro A."/>
            <person name="Negishi M."/>
            <person name="Ohta I."/>
            <person name="Ohta T."/>
            <person name="Okamoto M."/>
            <person name="Ono N."/>
            <person name="Saji S."/>
            <person name="Sakaguchi M."/>
            <person name="Sakai K."/>
            <person name="Shibata M."/>
            <person name="Shimokawa T."/>
            <person name="Song J."/>
            <person name="Takazaki Y."/>
            <person name="Terasawa K."/>
            <person name="Tsugane M."/>
            <person name="Tsuji K."/>
            <person name="Ueda S."/>
            <person name="Waki K."/>
            <person name="Yamagata H."/>
            <person name="Yamamoto M."/>
            <person name="Yamamoto S."/>
            <person name="Yamane H."/>
            <person name="Yoshiki S."/>
            <person name="Yoshihara R."/>
            <person name="Yukawa K."/>
            <person name="Zhong H."/>
            <person name="Yano M."/>
            <person name="Yuan Q."/>
            <person name="Ouyang S."/>
            <person name="Liu J."/>
            <person name="Jones K.M."/>
            <person name="Gansberger K."/>
            <person name="Moffat K."/>
            <person name="Hill J."/>
            <person name="Bera J."/>
            <person name="Fadrosh D."/>
            <person name="Jin S."/>
            <person name="Johri S."/>
            <person name="Kim M."/>
            <person name="Overton L."/>
            <person name="Reardon M."/>
            <person name="Tsitrin T."/>
            <person name="Vuong H."/>
            <person name="Weaver B."/>
            <person name="Ciecko A."/>
            <person name="Tallon L."/>
            <person name="Jackson J."/>
            <person name="Pai G."/>
            <person name="Aken S.V."/>
            <person name="Utterback T."/>
            <person name="Reidmuller S."/>
            <person name="Feldblyum T."/>
            <person name="Hsiao J."/>
            <person name="Zismann V."/>
            <person name="Iobst S."/>
            <person name="de Vazeille A.R."/>
            <person name="Buell C.R."/>
            <person name="Ying K."/>
            <person name="Li Y."/>
            <person name="Lu T."/>
            <person name="Huang Y."/>
            <person name="Zhao Q."/>
            <person name="Feng Q."/>
            <person name="Zhang L."/>
            <person name="Zhu J."/>
            <person name="Weng Q."/>
            <person name="Mu J."/>
            <person name="Lu Y."/>
            <person name="Fan D."/>
            <person name="Liu Y."/>
            <person name="Guan J."/>
            <person name="Zhang Y."/>
            <person name="Yu S."/>
            <person name="Liu X."/>
            <person name="Zhang Y."/>
            <person name="Hong G."/>
            <person name="Han B."/>
            <person name="Choisne N."/>
            <person name="Demange N."/>
            <person name="Orjeda G."/>
            <person name="Samain S."/>
            <person name="Cattolico L."/>
            <person name="Pelletier E."/>
            <person name="Couloux A."/>
            <person name="Segurens B."/>
            <person name="Wincker P."/>
            <person name="D'Hont A."/>
            <person name="Scarpelli C."/>
            <person name="Weissenbach J."/>
            <person name="Salanoubat M."/>
            <person name="Quetier F."/>
            <person name="Yu Y."/>
            <person name="Kim H.R."/>
            <person name="Rambo T."/>
            <person name="Currie J."/>
            <person name="Collura K."/>
            <person name="Luo M."/>
            <person name="Yang T."/>
            <person name="Ammiraju J.S.S."/>
            <person name="Engler F."/>
            <person name="Soderlund C."/>
            <person name="Wing R.A."/>
            <person name="Palmer L.E."/>
            <person name="de la Bastide M."/>
            <person name="Spiegel L."/>
            <person name="Nascimento L."/>
            <person name="Zutavern T."/>
            <person name="O'Shaughnessy A."/>
            <person name="Dike S."/>
            <person name="Dedhia N."/>
            <person name="Preston R."/>
            <person name="Balija V."/>
            <person name="McCombie W.R."/>
            <person name="Chow T."/>
            <person name="Chen H."/>
            <person name="Chung M."/>
            <person name="Chen C."/>
            <person name="Shaw J."/>
            <person name="Wu H."/>
            <person name="Hsiao K."/>
            <person name="Chao Y."/>
            <person name="Chu M."/>
            <person name="Cheng C."/>
            <person name="Hour A."/>
            <person name="Lee P."/>
            <person name="Lin S."/>
            <person name="Lin Y."/>
            <person name="Liou J."/>
            <person name="Liu S."/>
            <person name="Hsing Y."/>
            <person name="Raghuvanshi S."/>
            <person name="Mohanty A."/>
            <person name="Bharti A.K."/>
            <person name="Gaur A."/>
            <person name="Gupta V."/>
            <person name="Kumar D."/>
            <person name="Ravi V."/>
            <person name="Vij S."/>
            <person name="Kapur A."/>
            <person name="Khurana P."/>
            <person name="Khurana P."/>
            <person name="Khurana J.P."/>
            <person name="Tyagi A.K."/>
            <person name="Gaikwad K."/>
            <person name="Singh A."/>
            <person name="Dalal V."/>
            <person name="Srivastava S."/>
            <person name="Dixit A."/>
            <person name="Pal A.K."/>
            <person name="Ghazi I.A."/>
            <person name="Yadav M."/>
            <person name="Pandit A."/>
            <person name="Bhargava A."/>
            <person name="Sureshbabu K."/>
            <person name="Batra K."/>
            <person name="Sharma T.R."/>
            <person name="Mohapatra T."/>
            <person name="Singh N.K."/>
            <person name="Messing J."/>
            <person name="Nelson A.B."/>
            <person name="Fuks G."/>
            <person name="Kavchok S."/>
            <person name="Keizer G."/>
            <person name="Linton E."/>
            <person name="Llaca V."/>
            <person name="Song R."/>
            <person name="Tanyolac B."/>
            <person name="Young S."/>
            <person name="Ho-Il K."/>
            <person name="Hahn J.H."/>
            <person name="Sangsakoo G."/>
            <person name="Vanavichit A."/>
            <person name="de Mattos Luiz.A.T."/>
            <person name="Zimmer P.D."/>
            <person name="Malone G."/>
            <person name="Dellagostin O."/>
            <person name="de Oliveira A.C."/>
            <person name="Bevan M."/>
            <person name="Bancroft I."/>
            <person name="Minx P."/>
            <person name="Cordum H."/>
            <person name="Wilson R."/>
            <person name="Cheng Z."/>
            <person name="Jin W."/>
            <person name="Jiang J."/>
            <person name="Leong S.A."/>
            <person name="Iwama H."/>
            <person name="Gojobori T."/>
            <person name="Itoh T."/>
            <person name="Niimura Y."/>
            <person name="Fujii Y."/>
            <person name="Habara T."/>
            <person name="Sakai H."/>
            <person name="Sato Y."/>
            <person name="Wilson G."/>
            <person name="Kumar K."/>
            <person name="McCouch S."/>
            <person name="Juretic N."/>
            <person name="Hoen D."/>
            <person name="Wright S."/>
            <person name="Bruskiewich R."/>
            <person name="Bureau T."/>
            <person name="Miyao A."/>
            <person name="Hirochika H."/>
            <person name="Nishikawa T."/>
            <person name="Kadowaki K."/>
            <person name="Sugiura M."/>
            <person name="Burr B."/>
            <person name="Sasaki T."/>
        </authorList>
    </citation>
    <scope>NUCLEOTIDE SEQUENCE [LARGE SCALE GENOMIC DNA]</scope>
    <source>
        <strain evidence="4">cv. Nipponbare</strain>
    </source>
</reference>
<organism evidence="3">
    <name type="scientific">Oryza sativa subsp. japonica</name>
    <name type="common">Rice</name>
    <dbReference type="NCBI Taxonomy" id="39947"/>
    <lineage>
        <taxon>Eukaryota</taxon>
        <taxon>Viridiplantae</taxon>
        <taxon>Streptophyta</taxon>
        <taxon>Embryophyta</taxon>
        <taxon>Tracheophyta</taxon>
        <taxon>Spermatophyta</taxon>
        <taxon>Magnoliopsida</taxon>
        <taxon>Liliopsida</taxon>
        <taxon>Poales</taxon>
        <taxon>Poaceae</taxon>
        <taxon>BOP clade</taxon>
        <taxon>Oryzoideae</taxon>
        <taxon>Oryzeae</taxon>
        <taxon>Oryzinae</taxon>
        <taxon>Oryza</taxon>
        <taxon>Oryza sativa</taxon>
    </lineage>
</organism>
<dbReference type="Proteomes" id="UP000000763">
    <property type="component" value="Chromosome 4"/>
</dbReference>
<accession>A3ASS8</accession>
<dbReference type="Proteomes" id="UP000007752">
    <property type="component" value="Chromosome 4"/>
</dbReference>
<evidence type="ECO:0000256" key="1">
    <source>
        <dbReference type="SAM" id="MobiDB-lite"/>
    </source>
</evidence>
<gene>
    <name evidence="3" type="ORF">OsJ_14418</name>
    <name evidence="2" type="ORF">OSJNBa0034E24.5</name>
</gene>
<dbReference type="EMBL" id="AL662967">
    <property type="protein sequence ID" value="CAE05911.1"/>
    <property type="molecule type" value="Genomic_DNA"/>
</dbReference>
<reference evidence="3" key="5">
    <citation type="submission" date="2008-12" db="EMBL/GenBank/DDBJ databases">
        <title>Improved gene annotation of the rice (Oryza sativa) genomes.</title>
        <authorList>
            <person name="Wang J."/>
            <person name="Li R."/>
            <person name="Fan W."/>
            <person name="Huang Q."/>
            <person name="Zhang J."/>
            <person name="Zhou Y."/>
            <person name="Hu Y."/>
            <person name="Zi S."/>
            <person name="Li J."/>
            <person name="Ni P."/>
            <person name="Zheng H."/>
            <person name="Zhang Y."/>
            <person name="Zhao M."/>
            <person name="Hao Q."/>
            <person name="McDermott J."/>
            <person name="Samudrala R."/>
            <person name="Kristiansen K."/>
            <person name="Wong G.K.-S."/>
        </authorList>
    </citation>
    <scope>NUCLEOTIDE SEQUENCE</scope>
</reference>
<feature type="region of interest" description="Disordered" evidence="1">
    <location>
        <begin position="97"/>
        <end position="124"/>
    </location>
</feature>
<reference evidence="2" key="1">
    <citation type="submission" date="2001-12" db="EMBL/GenBank/DDBJ databases">
        <authorList>
            <person name="Han B."/>
            <person name="Feng Q."/>
            <person name="Huang Y.C."/>
            <person name="Li Y."/>
            <person name="Zhu J.J."/>
            <person name="Zhao Q."/>
            <person name="Hu X."/>
            <person name="Liu Y.L."/>
            <person name="Mu J."/>
            <person name="Yu Z."/>
            <person name="Chen L."/>
            <person name="Fan D.L."/>
            <person name="Weng Q.J."/>
            <person name="Zhang L."/>
            <person name="Lu Y.Q."/>
            <person name="Yu S.L."/>
            <person name="Liu X.H."/>
            <person name="Lu T.T."/>
            <person name="Zhang Y.J."/>
            <person name="Lu Y."/>
            <person name="Li C."/>
            <person name="Li T."/>
            <person name="Zhang Y."/>
            <person name="Hu H."/>
            <person name="Jia P.X."/>
            <person name="Qian Y.M."/>
            <person name="Ying K."/>
            <person name="Zhou B."/>
            <person name="Chen Z.H."/>
            <person name="Hao P."/>
            <person name="Zhang L."/>
            <person name="Wu M."/>
            <person name="Zhang R.Q."/>
            <person name="Guan J.P."/>
            <person name="Fu G."/>
            <person name="Wang S.Y."/>
            <person name="Ren S.X."/>
            <person name="Lv G."/>
            <person name="Lin W."/>
            <person name="Gu W.Q."/>
            <person name="Zhu G.F."/>
            <person name="Tu Y.F."/>
            <person name="Jia J."/>
            <person name="Yin H.F."/>
            <person name="Zhang Y."/>
            <person name="Cai Z."/>
            <person name="Chen J."/>
            <person name="Kang H."/>
            <person name="Chen X.Y."/>
            <person name="Shao C.Y."/>
            <person name="Sun Y."/>
            <person name="Hu Q.P."/>
            <person name="Zhang X.L."/>
            <person name="Zhang W."/>
            <person name="Wang L.J."/>
            <person name="Ding C.W."/>
            <person name="Sheng H.H."/>
            <person name="Gu J.L."/>
            <person name="Chen S.T."/>
            <person name="Ni L."/>
            <person name="Zhu F.H."/>
            <person name="Hong G.F."/>
        </authorList>
    </citation>
    <scope>NUCLEOTIDE SEQUENCE</scope>
</reference>
<reference evidence="3" key="3">
    <citation type="journal article" date="2005" name="PLoS Biol.">
        <title>The genomes of Oryza sativa: a history of duplications.</title>
        <authorList>
            <person name="Yu J."/>
            <person name="Wang J."/>
            <person name="Lin W."/>
            <person name="Li S."/>
            <person name="Li H."/>
            <person name="Zhou J."/>
            <person name="Ni P."/>
            <person name="Dong W."/>
            <person name="Hu S."/>
            <person name="Zeng C."/>
            <person name="Zhang J."/>
            <person name="Zhang Y."/>
            <person name="Li R."/>
            <person name="Xu Z."/>
            <person name="Li S."/>
            <person name="Li X."/>
            <person name="Zheng H."/>
            <person name="Cong L."/>
            <person name="Lin L."/>
            <person name="Yin J."/>
            <person name="Geng J."/>
            <person name="Li G."/>
            <person name="Shi J."/>
            <person name="Liu J."/>
            <person name="Lv H."/>
            <person name="Li J."/>
            <person name="Wang J."/>
            <person name="Deng Y."/>
            <person name="Ran L."/>
            <person name="Shi X."/>
            <person name="Wang X."/>
            <person name="Wu Q."/>
            <person name="Li C."/>
            <person name="Ren X."/>
            <person name="Wang J."/>
            <person name="Wang X."/>
            <person name="Li D."/>
            <person name="Liu D."/>
            <person name="Zhang X."/>
            <person name="Ji Z."/>
            <person name="Zhao W."/>
            <person name="Sun Y."/>
            <person name="Zhang Z."/>
            <person name="Bao J."/>
            <person name="Han Y."/>
            <person name="Dong L."/>
            <person name="Ji J."/>
            <person name="Chen P."/>
            <person name="Wu S."/>
            <person name="Liu J."/>
            <person name="Xiao Y."/>
            <person name="Bu D."/>
            <person name="Tan J."/>
            <person name="Yang L."/>
            <person name="Ye C."/>
            <person name="Zhang J."/>
            <person name="Xu J."/>
            <person name="Zhou Y."/>
            <person name="Yu Y."/>
            <person name="Zhang B."/>
            <person name="Zhuang S."/>
            <person name="Wei H."/>
            <person name="Liu B."/>
            <person name="Lei M."/>
            <person name="Yu H."/>
            <person name="Li Y."/>
            <person name="Xu H."/>
            <person name="Wei S."/>
            <person name="He X."/>
            <person name="Fang L."/>
            <person name="Zhang Z."/>
            <person name="Zhang Y."/>
            <person name="Huang X."/>
            <person name="Su Z."/>
            <person name="Tong W."/>
            <person name="Li J."/>
            <person name="Tong Z."/>
            <person name="Li S."/>
            <person name="Ye J."/>
            <person name="Wang L."/>
            <person name="Fang L."/>
            <person name="Lei T."/>
            <person name="Chen C."/>
            <person name="Chen H."/>
            <person name="Xu Z."/>
            <person name="Li H."/>
            <person name="Huang H."/>
            <person name="Zhang F."/>
            <person name="Xu H."/>
            <person name="Li N."/>
            <person name="Zhao C."/>
            <person name="Li S."/>
            <person name="Dong L."/>
            <person name="Huang Y."/>
            <person name="Li L."/>
            <person name="Xi Y."/>
            <person name="Qi Q."/>
            <person name="Li W."/>
            <person name="Zhang B."/>
            <person name="Hu W."/>
            <person name="Zhang Y."/>
            <person name="Tian X."/>
            <person name="Jiao Y."/>
            <person name="Liang X."/>
            <person name="Jin J."/>
            <person name="Gao L."/>
            <person name="Zheng W."/>
            <person name="Hao B."/>
            <person name="Liu S."/>
            <person name="Wang W."/>
            <person name="Yuan L."/>
            <person name="Cao M."/>
            <person name="McDermott J."/>
            <person name="Samudrala R."/>
            <person name="Wang J."/>
            <person name="Wong G.K."/>
            <person name="Yang H."/>
        </authorList>
    </citation>
    <scope>NUCLEOTIDE SEQUENCE [LARGE SCALE GENOMIC DNA]</scope>
</reference>
<sequence>MTVCLQHKGGGDVELGNSPASSNMVAADLVPLRLDLVPLSQSWHPHPDLAGVEYLARRQWEEGVDVSMLRDGQREADRCGRRWKEVVVGRGQCDAELGKPDGDRRTAGRAVRRRYGGCESKECS</sequence>